<evidence type="ECO:0000256" key="4">
    <source>
        <dbReference type="ARBA" id="ARBA00022679"/>
    </source>
</evidence>
<dbReference type="NCBIfam" id="NF005298">
    <property type="entry name" value="PRK06826.1"/>
    <property type="match status" value="1"/>
</dbReference>
<dbReference type="Pfam" id="PF07733">
    <property type="entry name" value="DNA_pol3_alpha"/>
    <property type="match status" value="1"/>
</dbReference>
<dbReference type="Pfam" id="PF01336">
    <property type="entry name" value="tRNA_anti-codon"/>
    <property type="match status" value="1"/>
</dbReference>
<dbReference type="GO" id="GO:0003887">
    <property type="term" value="F:DNA-directed DNA polymerase activity"/>
    <property type="evidence" value="ECO:0007669"/>
    <property type="project" value="UniProtKB-KW"/>
</dbReference>
<dbReference type="Gene3D" id="1.10.150.870">
    <property type="match status" value="1"/>
</dbReference>
<evidence type="ECO:0000256" key="6">
    <source>
        <dbReference type="ARBA" id="ARBA00022705"/>
    </source>
</evidence>
<comment type="catalytic activity">
    <reaction evidence="8">
        <text>DNA(n) + a 2'-deoxyribonucleoside 5'-triphosphate = DNA(n+1) + diphosphate</text>
        <dbReference type="Rhea" id="RHEA:22508"/>
        <dbReference type="Rhea" id="RHEA-COMP:17339"/>
        <dbReference type="Rhea" id="RHEA-COMP:17340"/>
        <dbReference type="ChEBI" id="CHEBI:33019"/>
        <dbReference type="ChEBI" id="CHEBI:61560"/>
        <dbReference type="ChEBI" id="CHEBI:173112"/>
        <dbReference type="EC" id="2.7.7.7"/>
    </reaction>
</comment>
<evidence type="ECO:0000256" key="7">
    <source>
        <dbReference type="ARBA" id="ARBA00022932"/>
    </source>
</evidence>
<sequence>MSKDFVHLHLHTQYSLLDGAIHISELMQKLKENGSKAVAITDHGTMYGIVDFYTQALANDIKPIIGCEVYVAPDSRFNKNYDKKEDKNYHLVLLAQTNTGLKNLQYLVSKAHIEGFYYKPRIDKELLAKHSKGLIALSACLAGEPARKLLNEGYEAAKKAALEYYEIMGKDNYFLEIQDNGINEQNLVNKKLIEISKETGIPLVATNDCHFLNREDYYSHQVLMCIQYQQTLNDPNRRDSHSSELYVKSPKEMWKSFNEVEEALINTVKIAERCNVSMTFGELHLPVYDVPEGYTLKTYLEHISKEGLHKRLAKVPLELHSKYYERLEYELKIIHEKGYDGYYLIVWDFINYARKNKIPVGPGRGSGAGSLVAYAVGITDIDPIKYKLLFERFLNPERKSMPDFDIDFCMNRREEVIDYVRNKYGHDRVAQIITFGKLLARGVIRDVGRVLEIPLKTVDKIAKMIPEKPGLTLKKALEMDSELKPNIESIEKGKELLDHALKLEGLLRNAGMHAAGVVIADKPLVEYVPLCKGQNDEVVTQFEKDTLEKVGLVKFDFLGLKNLTVIDYASKLIRETKDSDFDISSIPLDDKKTFELLSSGETTGVFQLESSGMKNLLKKLKPTTFEDIIALVALYRPGPIGSGMLDDFVKRKHGLQEVTYPLPELEEILKETYGIIVYQEQVMQIAQIVAGYSLGSADLLRRAMGKKKPEEMAKHREIFLYGDEKLGIEGAVKRGFDEKIASEIFDLMAKFAEYGFNKSHSAAYAMVSYQTAYLKAHYPVEYMAALLSNELEKGDKVVGFIDECKKMGIKVLKPDINESFRDFIITGDSIRFGLGAIKNVGFGAIDEIIKERKTNGKYKSIYDLCKRVDLRTVNRKVLESLIKAGALDSFGKNRRQHLQVLDDAIESGQKEQQLKNEGIITIEDILKENGIDEIEEEHYPDVEEMPENELLKFEKEVLGFYLTNHPLVNYSNILDIFTKRSSDIETTDENNLIMVGGIVKGVKNYITKTNERMAFVTLEDLEGTMDVVVFPKLYKENVRHLVEDAIIIVKGVVNFKDDTYSIVAEEIFGIEEAFEELINGVKLKITSTGFNKKLCQELKNVILKEKGEKKLFFEVSVPKKGVVTLEASEDFKISPTLAFFKQIDGILGENRYEVIVENGQ</sequence>
<reference evidence="10 11" key="1">
    <citation type="journal article" date="2010" name="DNA Res.">
        <title>Bacterial lifestyle in a deep-sea hydrothermal vent chimney revealed by the genome sequence of the thermophilic bacterium Deferribacter desulfuricans SSM1.</title>
        <authorList>
            <person name="Takaki Y."/>
            <person name="Shimamura S."/>
            <person name="Nakagawa S."/>
            <person name="Fukuhara Y."/>
            <person name="Horikawa H."/>
            <person name="Ankai A."/>
            <person name="Harada T."/>
            <person name="Hosoyama A."/>
            <person name="Oguchi A."/>
            <person name="Fukui S."/>
            <person name="Fujita N."/>
            <person name="Takami H."/>
            <person name="Takai K."/>
        </authorList>
    </citation>
    <scope>NUCLEOTIDE SEQUENCE [LARGE SCALE GENOMIC DNA]</scope>
    <source>
        <strain evidence="11">DSM 14783 / JCM 11476 / NBRC 101012 / SSM1</strain>
    </source>
</reference>
<dbReference type="PANTHER" id="PTHR32294">
    <property type="entry name" value="DNA POLYMERASE III SUBUNIT ALPHA"/>
    <property type="match status" value="1"/>
</dbReference>
<dbReference type="Pfam" id="PF02811">
    <property type="entry name" value="PHP"/>
    <property type="match status" value="1"/>
</dbReference>
<proteinExistence type="predicted"/>
<dbReference type="OrthoDB" id="9803237at2"/>
<dbReference type="AlphaFoldDB" id="D3P9R3"/>
<dbReference type="eggNOG" id="COG0587">
    <property type="taxonomic scope" value="Bacteria"/>
</dbReference>
<evidence type="ECO:0000256" key="5">
    <source>
        <dbReference type="ARBA" id="ARBA00022695"/>
    </source>
</evidence>
<protein>
    <recommendedName>
        <fullName evidence="3">DNA polymerase III subunit alpha</fullName>
        <ecNumber evidence="2">2.7.7.7</ecNumber>
    </recommendedName>
</protein>
<keyword evidence="4 10" id="KW-0808">Transferase</keyword>
<dbReference type="KEGG" id="ddf:DEFDS_2002"/>
<name>D3P9R3_DEFDS</name>
<dbReference type="GO" id="GO:0005737">
    <property type="term" value="C:cytoplasm"/>
    <property type="evidence" value="ECO:0007669"/>
    <property type="project" value="UniProtKB-SubCell"/>
</dbReference>
<dbReference type="NCBIfam" id="TIGR00594">
    <property type="entry name" value="polc"/>
    <property type="match status" value="1"/>
</dbReference>
<dbReference type="InterPro" id="IPR003141">
    <property type="entry name" value="Pol/His_phosphatase_N"/>
</dbReference>
<keyword evidence="6" id="KW-0235">DNA replication</keyword>
<dbReference type="HOGENOM" id="CLU_001600_0_0_0"/>
<keyword evidence="5 10" id="KW-0548">Nucleotidyltransferase</keyword>
<dbReference type="InterPro" id="IPR012340">
    <property type="entry name" value="NA-bd_OB-fold"/>
</dbReference>
<evidence type="ECO:0000313" key="11">
    <source>
        <dbReference type="Proteomes" id="UP000001520"/>
    </source>
</evidence>
<dbReference type="InterPro" id="IPR040982">
    <property type="entry name" value="DNA_pol3_finger"/>
</dbReference>
<dbReference type="SUPFAM" id="SSF89550">
    <property type="entry name" value="PHP domain-like"/>
    <property type="match status" value="1"/>
</dbReference>
<dbReference type="CDD" id="cd12113">
    <property type="entry name" value="PHP_PolIIIA_DnaE3"/>
    <property type="match status" value="1"/>
</dbReference>
<feature type="domain" description="Polymerase/histidinol phosphatase N-terminal" evidence="9">
    <location>
        <begin position="6"/>
        <end position="73"/>
    </location>
</feature>
<keyword evidence="7" id="KW-0239">DNA-directed DNA polymerase</keyword>
<dbReference type="Gene3D" id="2.40.50.140">
    <property type="entry name" value="Nucleic acid-binding proteins"/>
    <property type="match status" value="1"/>
</dbReference>
<evidence type="ECO:0000256" key="8">
    <source>
        <dbReference type="ARBA" id="ARBA00049244"/>
    </source>
</evidence>
<evidence type="ECO:0000259" key="9">
    <source>
        <dbReference type="SMART" id="SM00481"/>
    </source>
</evidence>
<dbReference type="GO" id="GO:0006260">
    <property type="term" value="P:DNA replication"/>
    <property type="evidence" value="ECO:0007669"/>
    <property type="project" value="UniProtKB-KW"/>
</dbReference>
<evidence type="ECO:0000313" key="10">
    <source>
        <dbReference type="EMBL" id="BAI81453.1"/>
    </source>
</evidence>
<dbReference type="PANTHER" id="PTHR32294:SF0">
    <property type="entry name" value="DNA POLYMERASE III SUBUNIT ALPHA"/>
    <property type="match status" value="1"/>
</dbReference>
<dbReference type="Pfam" id="PF17657">
    <property type="entry name" value="DNA_pol3_finger"/>
    <property type="match status" value="1"/>
</dbReference>
<dbReference type="EC" id="2.7.7.7" evidence="2"/>
<dbReference type="Proteomes" id="UP000001520">
    <property type="component" value="Chromosome"/>
</dbReference>
<dbReference type="InterPro" id="IPR004365">
    <property type="entry name" value="NA-bd_OB_tRNA"/>
</dbReference>
<dbReference type="SMART" id="SM00481">
    <property type="entry name" value="POLIIIAc"/>
    <property type="match status" value="1"/>
</dbReference>
<dbReference type="NCBIfam" id="NF004226">
    <property type="entry name" value="PRK05673.1"/>
    <property type="match status" value="1"/>
</dbReference>
<keyword evidence="11" id="KW-1185">Reference proteome</keyword>
<dbReference type="RefSeq" id="WP_013008698.1">
    <property type="nucleotide sequence ID" value="NC_013939.1"/>
</dbReference>
<dbReference type="Pfam" id="PF14579">
    <property type="entry name" value="HHH_6"/>
    <property type="match status" value="1"/>
</dbReference>
<evidence type="ECO:0000256" key="1">
    <source>
        <dbReference type="ARBA" id="ARBA00004496"/>
    </source>
</evidence>
<dbReference type="InterPro" id="IPR029460">
    <property type="entry name" value="DNAPol_HHH"/>
</dbReference>
<dbReference type="InterPro" id="IPR016195">
    <property type="entry name" value="Pol/histidinol_Pase-like"/>
</dbReference>
<dbReference type="Gene3D" id="3.20.20.140">
    <property type="entry name" value="Metal-dependent hydrolases"/>
    <property type="match status" value="1"/>
</dbReference>
<dbReference type="InterPro" id="IPR004805">
    <property type="entry name" value="DnaE2/DnaE/PolC"/>
</dbReference>
<dbReference type="STRING" id="639282.DEFDS_2002"/>
<comment type="subcellular location">
    <subcellularLocation>
        <location evidence="1">Cytoplasm</location>
    </subcellularLocation>
</comment>
<dbReference type="CDD" id="cd04485">
    <property type="entry name" value="DnaE_OBF"/>
    <property type="match status" value="1"/>
</dbReference>
<dbReference type="InterPro" id="IPR011708">
    <property type="entry name" value="DNA_pol3_alpha_NTPase_dom"/>
</dbReference>
<dbReference type="InterPro" id="IPR041931">
    <property type="entry name" value="DNA_pol3_alpha_thumb_dom"/>
</dbReference>
<accession>D3P9R3</accession>
<organism evidence="10 11">
    <name type="scientific">Deferribacter desulfuricans (strain DSM 14783 / JCM 11476 / NBRC 101012 / SSM1)</name>
    <dbReference type="NCBI Taxonomy" id="639282"/>
    <lineage>
        <taxon>Bacteria</taxon>
        <taxon>Pseudomonadati</taxon>
        <taxon>Deferribacterota</taxon>
        <taxon>Deferribacteres</taxon>
        <taxon>Deferribacterales</taxon>
        <taxon>Deferribacteraceae</taxon>
        <taxon>Deferribacter</taxon>
    </lineage>
</organism>
<dbReference type="EMBL" id="AP011529">
    <property type="protein sequence ID" value="BAI81453.1"/>
    <property type="molecule type" value="Genomic_DNA"/>
</dbReference>
<dbReference type="InterPro" id="IPR004013">
    <property type="entry name" value="PHP_dom"/>
</dbReference>
<evidence type="ECO:0000256" key="3">
    <source>
        <dbReference type="ARBA" id="ARBA00019114"/>
    </source>
</evidence>
<dbReference type="GO" id="GO:0003676">
    <property type="term" value="F:nucleic acid binding"/>
    <property type="evidence" value="ECO:0007669"/>
    <property type="project" value="InterPro"/>
</dbReference>
<dbReference type="Gene3D" id="1.10.10.1600">
    <property type="entry name" value="Bacterial DNA polymerase III alpha subunit, thumb domain"/>
    <property type="match status" value="1"/>
</dbReference>
<evidence type="ECO:0000256" key="2">
    <source>
        <dbReference type="ARBA" id="ARBA00012417"/>
    </source>
</evidence>
<gene>
    <name evidence="10" type="ordered locus">DEFDS_2002</name>
</gene>
<dbReference type="GO" id="GO:0008408">
    <property type="term" value="F:3'-5' exonuclease activity"/>
    <property type="evidence" value="ECO:0007669"/>
    <property type="project" value="InterPro"/>
</dbReference>